<name>W0DZE3_9GAMM</name>
<dbReference type="HOGENOM" id="CLU_2721019_0_0_6"/>
<gene>
    <name evidence="1" type="ORF">THIAE_08250</name>
</gene>
<dbReference type="EMBL" id="CP007030">
    <property type="protein sequence ID" value="AHF02354.1"/>
    <property type="molecule type" value="Genomic_DNA"/>
</dbReference>
<accession>W0DZE3</accession>
<dbReference type="InterPro" id="IPR013406">
    <property type="entry name" value="CHP02574_addiction_mod"/>
</dbReference>
<reference evidence="1 2" key="1">
    <citation type="submission" date="2013-12" db="EMBL/GenBank/DDBJ databases">
        <authorList>
            <consortium name="DOE Joint Genome Institute"/>
            <person name="Kappler U."/>
            <person name="Huntemann M."/>
            <person name="Han J."/>
            <person name="Chen A."/>
            <person name="Kyrpides N."/>
            <person name="Mavromatis K."/>
            <person name="Markowitz V."/>
            <person name="Palaniappan K."/>
            <person name="Ivanova N."/>
            <person name="Schaumberg A."/>
            <person name="Pati A."/>
            <person name="Liolios K."/>
            <person name="Nordberg H.P."/>
            <person name="Cantor M.N."/>
            <person name="Hua S.X."/>
            <person name="Woyke T."/>
        </authorList>
    </citation>
    <scope>NUCLEOTIDE SEQUENCE [LARGE SCALE GENOMIC DNA]</scope>
    <source>
        <strain evidence="2">AL2</strain>
    </source>
</reference>
<organism evidence="1 2">
    <name type="scientific">Thiomicrospira aerophila AL3</name>
    <dbReference type="NCBI Taxonomy" id="717772"/>
    <lineage>
        <taxon>Bacteria</taxon>
        <taxon>Pseudomonadati</taxon>
        <taxon>Pseudomonadota</taxon>
        <taxon>Gammaproteobacteria</taxon>
        <taxon>Thiotrichales</taxon>
        <taxon>Piscirickettsiaceae</taxon>
        <taxon>Thiomicrospira</taxon>
    </lineage>
</organism>
<dbReference type="Pfam" id="PF09720">
    <property type="entry name" value="Unstab_antitox"/>
    <property type="match status" value="1"/>
</dbReference>
<dbReference type="RefSeq" id="WP_006460737.1">
    <property type="nucleotide sequence ID" value="NZ_CP007030.1"/>
</dbReference>
<dbReference type="STRING" id="717772.THIAE_08250"/>
<dbReference type="eggNOG" id="ENOG502ZEUP">
    <property type="taxonomic scope" value="Bacteria"/>
</dbReference>
<dbReference type="KEGG" id="tao:THIAE_08250"/>
<sequence>MQSEVLFKEALQLSPLDKAKLMELLFDSFNAKTDHIVHEQQWATHAEEVCDLIDQNKMPLHSVESVLEALNQ</sequence>
<dbReference type="AlphaFoldDB" id="W0DZE3"/>
<evidence type="ECO:0008006" key="3">
    <source>
        <dbReference type="Google" id="ProtNLM"/>
    </source>
</evidence>
<dbReference type="Proteomes" id="UP000005380">
    <property type="component" value="Chromosome"/>
</dbReference>
<evidence type="ECO:0000313" key="1">
    <source>
        <dbReference type="EMBL" id="AHF02354.1"/>
    </source>
</evidence>
<proteinExistence type="predicted"/>
<protein>
    <recommendedName>
        <fullName evidence="3">Addiction module protein</fullName>
    </recommendedName>
</protein>
<evidence type="ECO:0000313" key="2">
    <source>
        <dbReference type="Proteomes" id="UP000005380"/>
    </source>
</evidence>
<dbReference type="OrthoDB" id="5616407at2"/>
<dbReference type="InParanoid" id="W0DZE3"/>
<keyword evidence="2" id="KW-1185">Reference proteome</keyword>